<feature type="domain" description="EamA" evidence="2">
    <location>
        <begin position="149"/>
        <end position="285"/>
    </location>
</feature>
<keyword evidence="1" id="KW-1133">Transmembrane helix</keyword>
<feature type="domain" description="EamA" evidence="2">
    <location>
        <begin position="5"/>
        <end position="137"/>
    </location>
</feature>
<feature type="transmembrane region" description="Helical" evidence="1">
    <location>
        <begin position="118"/>
        <end position="136"/>
    </location>
</feature>
<feature type="transmembrane region" description="Helical" evidence="1">
    <location>
        <begin position="148"/>
        <end position="167"/>
    </location>
</feature>
<proteinExistence type="predicted"/>
<evidence type="ECO:0000313" key="3">
    <source>
        <dbReference type="EMBL" id="KXA90750.1"/>
    </source>
</evidence>
<comment type="caution">
    <text evidence="3">The sequence shown here is derived from an EMBL/GenBank/DDBJ whole genome shotgun (WGS) entry which is preliminary data.</text>
</comment>
<feature type="transmembrane region" description="Helical" evidence="1">
    <location>
        <begin position="179"/>
        <end position="200"/>
    </location>
</feature>
<evidence type="ECO:0000256" key="1">
    <source>
        <dbReference type="SAM" id="Phobius"/>
    </source>
</evidence>
<evidence type="ECO:0000313" key="4">
    <source>
        <dbReference type="Proteomes" id="UP000070163"/>
    </source>
</evidence>
<dbReference type="Pfam" id="PF00892">
    <property type="entry name" value="EamA"/>
    <property type="match status" value="2"/>
</dbReference>
<dbReference type="Proteomes" id="UP000070163">
    <property type="component" value="Unassembled WGS sequence"/>
</dbReference>
<feature type="transmembrane region" description="Helical" evidence="1">
    <location>
        <begin position="212"/>
        <end position="233"/>
    </location>
</feature>
<protein>
    <recommendedName>
        <fullName evidence="2">EamA domain-containing protein</fullName>
    </recommendedName>
</protein>
<accession>A0A133U987</accession>
<evidence type="ECO:0000259" key="2">
    <source>
        <dbReference type="Pfam" id="PF00892"/>
    </source>
</evidence>
<reference evidence="3 4" key="1">
    <citation type="journal article" date="2016" name="Sci. Rep.">
        <title>Metabolic traits of an uncultured archaeal lineage -MSBL1- from brine pools of the Red Sea.</title>
        <authorList>
            <person name="Mwirichia R."/>
            <person name="Alam I."/>
            <person name="Rashid M."/>
            <person name="Vinu M."/>
            <person name="Ba-Alawi W."/>
            <person name="Anthony Kamau A."/>
            <person name="Kamanda Ngugi D."/>
            <person name="Goker M."/>
            <person name="Klenk H.P."/>
            <person name="Bajic V."/>
            <person name="Stingl U."/>
        </authorList>
    </citation>
    <scope>NUCLEOTIDE SEQUENCE [LARGE SCALE GENOMIC DNA]</scope>
    <source>
        <strain evidence="3">SCGC-AAA259A05</strain>
    </source>
</reference>
<gene>
    <name evidence="3" type="ORF">AKJ57_03880</name>
</gene>
<sequence length="288" mass="30896">MDILAFFLALGAALSWSLCGVINKVALESSDWLALNIVRAASACLLLFPYLIFSVGPSHLSLEMVFLAGVTGVLVLTGGLSLYFLALGKSSLHRISPVASTSRFWAVLTPILFLGEEPTIVVFSSVFLIILGTYLLSPEEGRESQIKWTGLFLALGAGVLWGAPTALNKYCLADGMPPAAFLSFMVAFGVLANGILFSAIRIRRGKAFEMVSLGWGVLSGVLGLFVGQLLWQFSLKMEVASVVSPVVGAKIPFVFIFSVLLLDESPSKRAFFGMSLVFLAVFILSLWG</sequence>
<keyword evidence="1" id="KW-0472">Membrane</keyword>
<keyword evidence="1" id="KW-0812">Transmembrane</keyword>
<feature type="transmembrane region" description="Helical" evidence="1">
    <location>
        <begin position="65"/>
        <end position="86"/>
    </location>
</feature>
<organism evidence="3 4">
    <name type="scientific">candidate division MSBL1 archaeon SCGC-AAA259A05</name>
    <dbReference type="NCBI Taxonomy" id="1698259"/>
    <lineage>
        <taxon>Archaea</taxon>
        <taxon>Methanobacteriati</taxon>
        <taxon>Methanobacteriota</taxon>
        <taxon>candidate division MSBL1</taxon>
    </lineage>
</organism>
<dbReference type="EMBL" id="LHXJ01000041">
    <property type="protein sequence ID" value="KXA90750.1"/>
    <property type="molecule type" value="Genomic_DNA"/>
</dbReference>
<name>A0A133U987_9EURY</name>
<dbReference type="InterPro" id="IPR037185">
    <property type="entry name" value="EmrE-like"/>
</dbReference>
<feature type="transmembrane region" description="Helical" evidence="1">
    <location>
        <begin position="239"/>
        <end position="262"/>
    </location>
</feature>
<keyword evidence="4" id="KW-1185">Reference proteome</keyword>
<dbReference type="GO" id="GO:0016020">
    <property type="term" value="C:membrane"/>
    <property type="evidence" value="ECO:0007669"/>
    <property type="project" value="InterPro"/>
</dbReference>
<feature type="transmembrane region" description="Helical" evidence="1">
    <location>
        <begin position="35"/>
        <end position="53"/>
    </location>
</feature>
<dbReference type="AlphaFoldDB" id="A0A133U987"/>
<dbReference type="Gene3D" id="1.10.3730.20">
    <property type="match status" value="1"/>
</dbReference>
<dbReference type="SUPFAM" id="SSF103481">
    <property type="entry name" value="Multidrug resistance efflux transporter EmrE"/>
    <property type="match status" value="2"/>
</dbReference>
<dbReference type="InterPro" id="IPR000620">
    <property type="entry name" value="EamA_dom"/>
</dbReference>
<feature type="transmembrane region" description="Helical" evidence="1">
    <location>
        <begin position="269"/>
        <end position="287"/>
    </location>
</feature>